<sequence length="708" mass="80401">MNANKFTTPVGASSRVGSTLLRSTAPKRDSLAAELEKDPQLSTAKRKQRTQAFTSHMAHASLERRLAAAQTAKTDLEAKLREKDLRIERLEGDKRWLADKETHEREEKDRVSAEKEDIKRKSDSDVRALRHSFVTLKEQYAELEDQHSILNRNTTNIIATQKAELVTLRRQVEVLTEELAEFRQVADQKSRALEELQEQFDDLSVAQANTSHREVEDESWTVVREELHRQANHVRTIEAANAKMSGELATLRQRHANIEVLKEQKRELEHRVVVVEELRERVVTLEAELEAVRKERETWASRPTEPSNTPVSVTQSLSNLRLTYARLLEDHGTNAALLRTREADITDLEAQVQEGQQTINRLYRELAVVKEKAERLDNRAQLADRDVGFLKAMIASFTAEEAAQEGINVEEATQSRVQHLEALVADYKATVERMEEEIEDLGGDPSKLGGSRPRPEILHELQQEKTARHEAEQGTSPLKEAEEATEKHLEQIENLEQTLFELRGEIGTGRHLPPGVRVLSLRENPAQQWADLSQAAMDRLKGENEALLKRLKDLEEGGAIGGGSSQKEDLVPRESWEVANQAKEELEEELKQKEKRLLRLKQVFSAKTDEFKEAIASILGVKLAFYPNGQVRVTSQFDLNAAFVFQPAKDNTGMSMQLVAQGDGGPEDLPQLMRYWVEQEQCIPGFLASVTLECYEKRKMERERGEVV</sequence>
<dbReference type="Gene3D" id="6.10.250.90">
    <property type="match status" value="1"/>
</dbReference>
<feature type="compositionally biased region" description="Basic and acidic residues" evidence="9">
    <location>
        <begin position="463"/>
        <end position="472"/>
    </location>
</feature>
<comment type="similarity">
    <text evidence="2">Belongs to the MAD1 family.</text>
</comment>
<dbReference type="GO" id="GO:0000776">
    <property type="term" value="C:kinetochore"/>
    <property type="evidence" value="ECO:0007669"/>
    <property type="project" value="TreeGrafter"/>
</dbReference>
<dbReference type="GO" id="GO:0005635">
    <property type="term" value="C:nuclear envelope"/>
    <property type="evidence" value="ECO:0007669"/>
    <property type="project" value="TreeGrafter"/>
</dbReference>
<dbReference type="GO" id="GO:0007094">
    <property type="term" value="P:mitotic spindle assembly checkpoint signaling"/>
    <property type="evidence" value="ECO:0007669"/>
    <property type="project" value="InterPro"/>
</dbReference>
<dbReference type="Pfam" id="PF05557">
    <property type="entry name" value="MAD"/>
    <property type="match status" value="1"/>
</dbReference>
<dbReference type="GO" id="GO:0072686">
    <property type="term" value="C:mitotic spindle"/>
    <property type="evidence" value="ECO:0007669"/>
    <property type="project" value="TreeGrafter"/>
</dbReference>
<keyword evidence="11" id="KW-1185">Reference proteome</keyword>
<dbReference type="HOGENOM" id="CLU_021480_0_0_1"/>
<feature type="coiled-coil region" evidence="8">
    <location>
        <begin position="126"/>
        <end position="206"/>
    </location>
</feature>
<keyword evidence="8" id="KW-0175">Coiled coil</keyword>
<evidence type="ECO:0000256" key="7">
    <source>
        <dbReference type="ARBA" id="ARBA00023306"/>
    </source>
</evidence>
<dbReference type="EMBL" id="KN840575">
    <property type="protein sequence ID" value="KIP04421.1"/>
    <property type="molecule type" value="Genomic_DNA"/>
</dbReference>
<feature type="region of interest" description="Disordered" evidence="9">
    <location>
        <begin position="1"/>
        <end position="53"/>
    </location>
</feature>
<organism evidence="10 11">
    <name type="scientific">Phlebiopsis gigantea (strain 11061_1 CR5-6)</name>
    <name type="common">White-rot fungus</name>
    <name type="synonym">Peniophora gigantea</name>
    <dbReference type="NCBI Taxonomy" id="745531"/>
    <lineage>
        <taxon>Eukaryota</taxon>
        <taxon>Fungi</taxon>
        <taxon>Dikarya</taxon>
        <taxon>Basidiomycota</taxon>
        <taxon>Agaricomycotina</taxon>
        <taxon>Agaricomycetes</taxon>
        <taxon>Polyporales</taxon>
        <taxon>Phanerochaetaceae</taxon>
        <taxon>Phlebiopsis</taxon>
    </lineage>
</organism>
<feature type="compositionally biased region" description="Basic and acidic residues" evidence="9">
    <location>
        <begin position="479"/>
        <end position="488"/>
    </location>
</feature>
<dbReference type="GO" id="GO:0051301">
    <property type="term" value="P:cell division"/>
    <property type="evidence" value="ECO:0007669"/>
    <property type="project" value="UniProtKB-KW"/>
</dbReference>
<evidence type="ECO:0000256" key="6">
    <source>
        <dbReference type="ARBA" id="ARBA00023242"/>
    </source>
</evidence>
<dbReference type="AlphaFoldDB" id="A0A0C3RU44"/>
<protein>
    <recommendedName>
        <fullName evidence="3">Spindle assembly checkpoint component MAD1</fullName>
    </recommendedName>
</protein>
<keyword evidence="6" id="KW-0539">Nucleus</keyword>
<evidence type="ECO:0000256" key="9">
    <source>
        <dbReference type="SAM" id="MobiDB-lite"/>
    </source>
</evidence>
<feature type="coiled-coil region" evidence="8">
    <location>
        <begin position="59"/>
        <end position="93"/>
    </location>
</feature>
<evidence type="ECO:0000256" key="1">
    <source>
        <dbReference type="ARBA" id="ARBA00004123"/>
    </source>
</evidence>
<keyword evidence="4" id="KW-0132">Cell division</keyword>
<keyword evidence="7" id="KW-0131">Cell cycle</keyword>
<dbReference type="PANTHER" id="PTHR23168">
    <property type="entry name" value="MITOTIC SPINDLE ASSEMBLY CHECKPOINT PROTEIN MAD1 MITOTIC ARREST DEFICIENT-LIKE PROTEIN 1"/>
    <property type="match status" value="1"/>
</dbReference>
<dbReference type="STRING" id="745531.A0A0C3RU44"/>
<dbReference type="PANTHER" id="PTHR23168:SF0">
    <property type="entry name" value="MITOTIC SPINDLE ASSEMBLY CHECKPOINT PROTEIN MAD1"/>
    <property type="match status" value="1"/>
</dbReference>
<gene>
    <name evidence="10" type="ORF">PHLGIDRAFT_129518</name>
</gene>
<dbReference type="InterPro" id="IPR008672">
    <property type="entry name" value="Mad1"/>
</dbReference>
<evidence type="ECO:0000256" key="3">
    <source>
        <dbReference type="ARBA" id="ARBA00022019"/>
    </source>
</evidence>
<feature type="coiled-coil region" evidence="8">
    <location>
        <begin position="345"/>
        <end position="386"/>
    </location>
</feature>
<feature type="compositionally biased region" description="Polar residues" evidence="9">
    <location>
        <begin position="1"/>
        <end position="22"/>
    </location>
</feature>
<dbReference type="Gene3D" id="3.30.457.60">
    <property type="match status" value="1"/>
</dbReference>
<evidence type="ECO:0000313" key="11">
    <source>
        <dbReference type="Proteomes" id="UP000053257"/>
    </source>
</evidence>
<proteinExistence type="inferred from homology"/>
<dbReference type="GO" id="GO:0051315">
    <property type="term" value="P:attachment of mitotic spindle microtubules to kinetochore"/>
    <property type="evidence" value="ECO:0007669"/>
    <property type="project" value="TreeGrafter"/>
</dbReference>
<feature type="coiled-coil region" evidence="8">
    <location>
        <begin position="417"/>
        <end position="444"/>
    </location>
</feature>
<keyword evidence="5" id="KW-0498">Mitosis</keyword>
<accession>A0A0C3RU44</accession>
<dbReference type="OrthoDB" id="331602at2759"/>
<comment type="subcellular location">
    <subcellularLocation>
        <location evidence="1">Nucleus</location>
    </subcellularLocation>
</comment>
<evidence type="ECO:0000256" key="2">
    <source>
        <dbReference type="ARBA" id="ARBA00008029"/>
    </source>
</evidence>
<dbReference type="Proteomes" id="UP000053257">
    <property type="component" value="Unassembled WGS sequence"/>
</dbReference>
<reference evidence="10 11" key="1">
    <citation type="journal article" date="2014" name="PLoS Genet.">
        <title>Analysis of the Phlebiopsis gigantea genome, transcriptome and secretome provides insight into its pioneer colonization strategies of wood.</title>
        <authorList>
            <person name="Hori C."/>
            <person name="Ishida T."/>
            <person name="Igarashi K."/>
            <person name="Samejima M."/>
            <person name="Suzuki H."/>
            <person name="Master E."/>
            <person name="Ferreira P."/>
            <person name="Ruiz-Duenas F.J."/>
            <person name="Held B."/>
            <person name="Canessa P."/>
            <person name="Larrondo L.F."/>
            <person name="Schmoll M."/>
            <person name="Druzhinina I.S."/>
            <person name="Kubicek C.P."/>
            <person name="Gaskell J.A."/>
            <person name="Kersten P."/>
            <person name="St John F."/>
            <person name="Glasner J."/>
            <person name="Sabat G."/>
            <person name="Splinter BonDurant S."/>
            <person name="Syed K."/>
            <person name="Yadav J."/>
            <person name="Mgbeahuruike A.C."/>
            <person name="Kovalchuk A."/>
            <person name="Asiegbu F.O."/>
            <person name="Lackner G."/>
            <person name="Hoffmeister D."/>
            <person name="Rencoret J."/>
            <person name="Gutierrez A."/>
            <person name="Sun H."/>
            <person name="Lindquist E."/>
            <person name="Barry K."/>
            <person name="Riley R."/>
            <person name="Grigoriev I.V."/>
            <person name="Henrissat B."/>
            <person name="Kues U."/>
            <person name="Berka R.M."/>
            <person name="Martinez A.T."/>
            <person name="Covert S.F."/>
            <person name="Blanchette R.A."/>
            <person name="Cullen D."/>
        </authorList>
    </citation>
    <scope>NUCLEOTIDE SEQUENCE [LARGE SCALE GENOMIC DNA]</scope>
    <source>
        <strain evidence="10 11">11061_1 CR5-6</strain>
    </source>
</reference>
<evidence type="ECO:0000313" key="10">
    <source>
        <dbReference type="EMBL" id="KIP04421.1"/>
    </source>
</evidence>
<feature type="coiled-coil region" evidence="8">
    <location>
        <begin position="251"/>
        <end position="302"/>
    </location>
</feature>
<evidence type="ECO:0000256" key="8">
    <source>
        <dbReference type="SAM" id="Coils"/>
    </source>
</evidence>
<feature type="coiled-coil region" evidence="8">
    <location>
        <begin position="530"/>
        <end position="603"/>
    </location>
</feature>
<feature type="region of interest" description="Disordered" evidence="9">
    <location>
        <begin position="463"/>
        <end position="488"/>
    </location>
</feature>
<evidence type="ECO:0000256" key="5">
    <source>
        <dbReference type="ARBA" id="ARBA00022776"/>
    </source>
</evidence>
<feature type="compositionally biased region" description="Basic and acidic residues" evidence="9">
    <location>
        <begin position="26"/>
        <end position="39"/>
    </location>
</feature>
<dbReference type="SUPFAM" id="SSF75704">
    <property type="entry name" value="Mitotic arrest deficient-like 1, Mad1"/>
    <property type="match status" value="1"/>
</dbReference>
<evidence type="ECO:0000256" key="4">
    <source>
        <dbReference type="ARBA" id="ARBA00022618"/>
    </source>
</evidence>
<name>A0A0C3RU44_PHLG1</name>